<dbReference type="Proteomes" id="UP000823619">
    <property type="component" value="Unassembled WGS sequence"/>
</dbReference>
<evidence type="ECO:0000313" key="3">
    <source>
        <dbReference type="Proteomes" id="UP000823619"/>
    </source>
</evidence>
<evidence type="ECO:0000313" key="2">
    <source>
        <dbReference type="EMBL" id="MBO8445643.1"/>
    </source>
</evidence>
<comment type="caution">
    <text evidence="2">The sequence shown here is derived from an EMBL/GenBank/DDBJ whole genome shotgun (WGS) entry which is preliminary data.</text>
</comment>
<dbReference type="InterPro" id="IPR016135">
    <property type="entry name" value="UBQ-conjugating_enzyme/RWD"/>
</dbReference>
<dbReference type="SUPFAM" id="SSF54495">
    <property type="entry name" value="UBC-like"/>
    <property type="match status" value="1"/>
</dbReference>
<reference evidence="2" key="1">
    <citation type="submission" date="2020-10" db="EMBL/GenBank/DDBJ databases">
        <authorList>
            <person name="Gilroy R."/>
        </authorList>
    </citation>
    <scope>NUCLEOTIDE SEQUENCE</scope>
    <source>
        <strain evidence="2">D5-748</strain>
    </source>
</reference>
<feature type="region of interest" description="Disordered" evidence="1">
    <location>
        <begin position="186"/>
        <end position="234"/>
    </location>
</feature>
<protein>
    <recommendedName>
        <fullName evidence="4">UBC core domain-containing protein</fullName>
    </recommendedName>
</protein>
<proteinExistence type="predicted"/>
<organism evidence="2 3">
    <name type="scientific">Candidatus Cryptobacteroides merdavium</name>
    <dbReference type="NCBI Taxonomy" id="2840769"/>
    <lineage>
        <taxon>Bacteria</taxon>
        <taxon>Pseudomonadati</taxon>
        <taxon>Bacteroidota</taxon>
        <taxon>Bacteroidia</taxon>
        <taxon>Bacteroidales</taxon>
        <taxon>Candidatus Cryptobacteroides</taxon>
    </lineage>
</organism>
<sequence length="234" mass="26778">MNEAINKFNQKELSGRDARLWKEWKELDSLCARRKAAAENPRKPSLSYIIRRKNAMGLPVEYEIWYRVKSIVGVKGDTIPREPIFGYLHKMSIVLPNNYPSADGNPIFTFRSDVWHPNIRYSGSFKGHVCLTIKEMGVLASLKDLVLRVEMYLKYQLYHAQNTYPYPEDQNVAEWVREEGEPNGWVRFGQDMSEDDGGRGADRVQEAGTERGDQTESPENGQAKAGPKIIAKKI</sequence>
<dbReference type="CDD" id="cd00195">
    <property type="entry name" value="UBCc_UEV"/>
    <property type="match status" value="1"/>
</dbReference>
<gene>
    <name evidence="2" type="ORF">IAC23_08145</name>
</gene>
<dbReference type="AlphaFoldDB" id="A0A9D9EEX8"/>
<reference evidence="2" key="2">
    <citation type="journal article" date="2021" name="PeerJ">
        <title>Extensive microbial diversity within the chicken gut microbiome revealed by metagenomics and culture.</title>
        <authorList>
            <person name="Gilroy R."/>
            <person name="Ravi A."/>
            <person name="Getino M."/>
            <person name="Pursley I."/>
            <person name="Horton D.L."/>
            <person name="Alikhan N.F."/>
            <person name="Baker D."/>
            <person name="Gharbi K."/>
            <person name="Hall N."/>
            <person name="Watson M."/>
            <person name="Adriaenssens E.M."/>
            <person name="Foster-Nyarko E."/>
            <person name="Jarju S."/>
            <person name="Secka A."/>
            <person name="Antonio M."/>
            <person name="Oren A."/>
            <person name="Chaudhuri R.R."/>
            <person name="La Ragione R."/>
            <person name="Hildebrand F."/>
            <person name="Pallen M.J."/>
        </authorList>
    </citation>
    <scope>NUCLEOTIDE SEQUENCE</scope>
    <source>
        <strain evidence="2">D5-748</strain>
    </source>
</reference>
<dbReference type="EMBL" id="JADIMO010000100">
    <property type="protein sequence ID" value="MBO8445643.1"/>
    <property type="molecule type" value="Genomic_DNA"/>
</dbReference>
<evidence type="ECO:0008006" key="4">
    <source>
        <dbReference type="Google" id="ProtNLM"/>
    </source>
</evidence>
<name>A0A9D9EEX8_9BACT</name>
<evidence type="ECO:0000256" key="1">
    <source>
        <dbReference type="SAM" id="MobiDB-lite"/>
    </source>
</evidence>
<dbReference type="Gene3D" id="3.10.110.10">
    <property type="entry name" value="Ubiquitin Conjugating Enzyme"/>
    <property type="match status" value="1"/>
</dbReference>
<accession>A0A9D9EEX8</accession>
<feature type="compositionally biased region" description="Low complexity" evidence="1">
    <location>
        <begin position="223"/>
        <end position="234"/>
    </location>
</feature>
<feature type="compositionally biased region" description="Basic and acidic residues" evidence="1">
    <location>
        <begin position="196"/>
        <end position="214"/>
    </location>
</feature>